<organism evidence="3 4">
    <name type="scientific">Hohenbuehelia grisea</name>
    <dbReference type="NCBI Taxonomy" id="104357"/>
    <lineage>
        <taxon>Eukaryota</taxon>
        <taxon>Fungi</taxon>
        <taxon>Dikarya</taxon>
        <taxon>Basidiomycota</taxon>
        <taxon>Agaricomycotina</taxon>
        <taxon>Agaricomycetes</taxon>
        <taxon>Agaricomycetidae</taxon>
        <taxon>Agaricales</taxon>
        <taxon>Pleurotineae</taxon>
        <taxon>Pleurotaceae</taxon>
        <taxon>Hohenbuehelia</taxon>
    </lineage>
</organism>
<name>A0ABR3J491_9AGAR</name>
<feature type="region of interest" description="Disordered" evidence="1">
    <location>
        <begin position="76"/>
        <end position="96"/>
    </location>
</feature>
<sequence length="683" mass="75528">MAKSVGIRRGEELDKMTKLKIVNLDDETTAKALRAKIGGSMKDSDRFLSSDDYPVDQKDEESITVATLIVVVSTSKKKETEDEEKRGKSSDTDEKKESFIRVLTKEQKEKTKVELGEWPTKPEFWQSEVMNDIELPPKEDIAPVKPDGSADLGDFLNWRKFGLTHWIELIKNNNLLSGVRMDQPFGPVPSAYPLVKAPPALNKFYTYRDMNAQIEAQTTYSLRDSKYISNGWGTGSLSVATPFVSAAVEYGYQSMSSKHSVNKKIYTTAKYRYGFVTIVLEPADLEPSEKFTTAITNALKGADDAAKKEALKSVFKKFGHSFQTEVTLGGLLVTTDSTTTTAEMSEEKFEHELKIKVAAAAGAGLYSANLGAGGGYSKDAIEKSMEQQQKTSITAKGGNPLLSSAIGTWIPSVADYRTWRVIDVRSAVSVTEFIRDAAVKLQVEKLTAADPQANVKPLRGRWVQPVEYMTNAKGDASGWFKTYRPEVGDDGWYWLGASLNWRWALIVRETSPDNGALCELTKSTSIQTNTGSKDKDDESFWRLHPSKTDYLALGHIFHSAVTSDGSFKAPDLTSDSLKTLRGIRKDLCEKATLESKPEWTNTGQSGGGWVSVFKPARILSHLVNLSLTKVAIMQAARSDGPAVENLYHFMAFSNSGDADSAKKNAQSEIYMLKSDSIYIEPWN</sequence>
<protein>
    <recommendedName>
        <fullName evidence="2">MACPF-like domain-containing protein</fullName>
    </recommendedName>
</protein>
<feature type="domain" description="MACPF-like" evidence="2">
    <location>
        <begin position="175"/>
        <end position="437"/>
    </location>
</feature>
<evidence type="ECO:0000259" key="2">
    <source>
        <dbReference type="Pfam" id="PF22693"/>
    </source>
</evidence>
<proteinExistence type="predicted"/>
<dbReference type="Pfam" id="PF22693">
    <property type="entry name" value="MACPF_1"/>
    <property type="match status" value="1"/>
</dbReference>
<evidence type="ECO:0000313" key="4">
    <source>
        <dbReference type="Proteomes" id="UP001556367"/>
    </source>
</evidence>
<dbReference type="InterPro" id="IPR054586">
    <property type="entry name" value="MACPF_1_fungal"/>
</dbReference>
<evidence type="ECO:0000313" key="3">
    <source>
        <dbReference type="EMBL" id="KAL0950464.1"/>
    </source>
</evidence>
<accession>A0ABR3J491</accession>
<reference evidence="4" key="1">
    <citation type="submission" date="2024-06" db="EMBL/GenBank/DDBJ databases">
        <title>Multi-omics analyses provide insights into the biosynthesis of the anticancer antibiotic pleurotin in Hohenbuehelia grisea.</title>
        <authorList>
            <person name="Weaver J.A."/>
            <person name="Alberti F."/>
        </authorList>
    </citation>
    <scope>NUCLEOTIDE SEQUENCE [LARGE SCALE GENOMIC DNA]</scope>
    <source>
        <strain evidence="4">T-177</strain>
    </source>
</reference>
<keyword evidence="4" id="KW-1185">Reference proteome</keyword>
<evidence type="ECO:0000256" key="1">
    <source>
        <dbReference type="SAM" id="MobiDB-lite"/>
    </source>
</evidence>
<gene>
    <name evidence="3" type="ORF">HGRIS_010411</name>
</gene>
<dbReference type="EMBL" id="JASNQZ010000012">
    <property type="protein sequence ID" value="KAL0950464.1"/>
    <property type="molecule type" value="Genomic_DNA"/>
</dbReference>
<comment type="caution">
    <text evidence="3">The sequence shown here is derived from an EMBL/GenBank/DDBJ whole genome shotgun (WGS) entry which is preliminary data.</text>
</comment>
<dbReference type="Proteomes" id="UP001556367">
    <property type="component" value="Unassembled WGS sequence"/>
</dbReference>